<dbReference type="EMBL" id="CAJOBP010050103">
    <property type="protein sequence ID" value="CAF4809076.1"/>
    <property type="molecule type" value="Genomic_DNA"/>
</dbReference>
<dbReference type="AlphaFoldDB" id="A0A821PP77"/>
<sequence length="135" mass="15707">LILGHEIQKGIFFEGWYYKIVLNDYENTLVVIPGVHMNDNNRHSFIMIAYGNISHYFRFPYETISSSTDEFHFTIDNKKNIFSYDQLIVDVKPNSDDDATESFQLNLTLSSNLLVPDLFWILPGTMGPYSWIPTM</sequence>
<accession>A0A821PP77</accession>
<feature type="non-terminal residue" evidence="1">
    <location>
        <position position="1"/>
    </location>
</feature>
<keyword evidence="2" id="KW-1185">Reference proteome</keyword>
<organism evidence="1 2">
    <name type="scientific">Rotaria socialis</name>
    <dbReference type="NCBI Taxonomy" id="392032"/>
    <lineage>
        <taxon>Eukaryota</taxon>
        <taxon>Metazoa</taxon>
        <taxon>Spiralia</taxon>
        <taxon>Gnathifera</taxon>
        <taxon>Rotifera</taxon>
        <taxon>Eurotatoria</taxon>
        <taxon>Bdelloidea</taxon>
        <taxon>Philodinida</taxon>
        <taxon>Philodinidae</taxon>
        <taxon>Rotaria</taxon>
    </lineage>
</organism>
<name>A0A821PP77_9BILA</name>
<evidence type="ECO:0000313" key="1">
    <source>
        <dbReference type="EMBL" id="CAF4809076.1"/>
    </source>
</evidence>
<gene>
    <name evidence="1" type="ORF">UJA718_LOCUS41642</name>
</gene>
<evidence type="ECO:0000313" key="2">
    <source>
        <dbReference type="Proteomes" id="UP000663873"/>
    </source>
</evidence>
<reference evidence="1" key="1">
    <citation type="submission" date="2021-02" db="EMBL/GenBank/DDBJ databases">
        <authorList>
            <person name="Nowell W R."/>
        </authorList>
    </citation>
    <scope>NUCLEOTIDE SEQUENCE</scope>
</reference>
<feature type="non-terminal residue" evidence="1">
    <location>
        <position position="135"/>
    </location>
</feature>
<dbReference type="Proteomes" id="UP000663873">
    <property type="component" value="Unassembled WGS sequence"/>
</dbReference>
<proteinExistence type="predicted"/>
<comment type="caution">
    <text evidence="1">The sequence shown here is derived from an EMBL/GenBank/DDBJ whole genome shotgun (WGS) entry which is preliminary data.</text>
</comment>
<protein>
    <submittedName>
        <fullName evidence="1">Uncharacterized protein</fullName>
    </submittedName>
</protein>